<feature type="transmembrane region" description="Helical" evidence="1">
    <location>
        <begin position="237"/>
        <end position="255"/>
    </location>
</feature>
<proteinExistence type="predicted"/>
<evidence type="ECO:0000313" key="2">
    <source>
        <dbReference type="EMBL" id="GAA3935866.1"/>
    </source>
</evidence>
<reference evidence="3" key="1">
    <citation type="journal article" date="2019" name="Int. J. Syst. Evol. Microbiol.">
        <title>The Global Catalogue of Microorganisms (GCM) 10K type strain sequencing project: providing services to taxonomists for standard genome sequencing and annotation.</title>
        <authorList>
            <consortium name="The Broad Institute Genomics Platform"/>
            <consortium name="The Broad Institute Genome Sequencing Center for Infectious Disease"/>
            <person name="Wu L."/>
            <person name="Ma J."/>
        </authorList>
    </citation>
    <scope>NUCLEOTIDE SEQUENCE [LARGE SCALE GENOMIC DNA]</scope>
    <source>
        <strain evidence="3">JCM 17024</strain>
    </source>
</reference>
<gene>
    <name evidence="2" type="ORF">GCM10022383_12790</name>
</gene>
<sequence length="308" mass="32141">MTTRDDYLRSVERMLGDIAPAHRGAVLDDLRAHFADAEDAGQPVDETIRSLGTPAEIAERAAEEFGTDAAGAAPRAERAWRVLQGAAVALAILVAVVAAFIMPSYTTGDGTTETLVEVNGLWAALIALVPALVALVPVAVPRRARTATASVAAVLLTAMAVIGGFTLGGFYLPTVMLSWAALIAWVRMRRSGFGIAWRIVGGVLAALPVLGFLVPVLGGLVGRYADPASAPTFDVSAWGWPFLAAVLVLAVVIAIGSRPAGWVLAALGLVMVAWALVSGQLLTMLGIWLGGLWLTIGLAHAVTTQRRH</sequence>
<feature type="transmembrane region" description="Helical" evidence="1">
    <location>
        <begin position="262"/>
        <end position="279"/>
    </location>
</feature>
<dbReference type="EMBL" id="BAABCP010000001">
    <property type="protein sequence ID" value="GAA3935866.1"/>
    <property type="molecule type" value="Genomic_DNA"/>
</dbReference>
<evidence type="ECO:0000313" key="3">
    <source>
        <dbReference type="Proteomes" id="UP001501591"/>
    </source>
</evidence>
<feature type="transmembrane region" description="Helical" evidence="1">
    <location>
        <begin position="121"/>
        <end position="140"/>
    </location>
</feature>
<dbReference type="Proteomes" id="UP001501591">
    <property type="component" value="Unassembled WGS sequence"/>
</dbReference>
<feature type="transmembrane region" description="Helical" evidence="1">
    <location>
        <begin position="171"/>
        <end position="188"/>
    </location>
</feature>
<feature type="transmembrane region" description="Helical" evidence="1">
    <location>
        <begin position="147"/>
        <end position="165"/>
    </location>
</feature>
<protein>
    <recommendedName>
        <fullName evidence="4">DUF1700 domain-containing protein</fullName>
    </recommendedName>
</protein>
<keyword evidence="1" id="KW-0812">Transmembrane</keyword>
<feature type="transmembrane region" description="Helical" evidence="1">
    <location>
        <begin position="82"/>
        <end position="101"/>
    </location>
</feature>
<dbReference type="Pfam" id="PF22564">
    <property type="entry name" value="HAAS"/>
    <property type="match status" value="1"/>
</dbReference>
<name>A0ABP7N6R0_9MICO</name>
<keyword evidence="3" id="KW-1185">Reference proteome</keyword>
<feature type="transmembrane region" description="Helical" evidence="1">
    <location>
        <begin position="195"/>
        <end position="217"/>
    </location>
</feature>
<comment type="caution">
    <text evidence="2">The sequence shown here is derived from an EMBL/GenBank/DDBJ whole genome shotgun (WGS) entry which is preliminary data.</text>
</comment>
<dbReference type="RefSeq" id="WP_344818694.1">
    <property type="nucleotide sequence ID" value="NZ_BAABCP010000001.1"/>
</dbReference>
<organism evidence="2 3">
    <name type="scientific">Microbacterium soli</name>
    <dbReference type="NCBI Taxonomy" id="446075"/>
    <lineage>
        <taxon>Bacteria</taxon>
        <taxon>Bacillati</taxon>
        <taxon>Actinomycetota</taxon>
        <taxon>Actinomycetes</taxon>
        <taxon>Micrococcales</taxon>
        <taxon>Microbacteriaceae</taxon>
        <taxon>Microbacterium</taxon>
    </lineage>
</organism>
<evidence type="ECO:0008006" key="4">
    <source>
        <dbReference type="Google" id="ProtNLM"/>
    </source>
</evidence>
<evidence type="ECO:0000256" key="1">
    <source>
        <dbReference type="SAM" id="Phobius"/>
    </source>
</evidence>
<keyword evidence="1" id="KW-1133">Transmembrane helix</keyword>
<feature type="transmembrane region" description="Helical" evidence="1">
    <location>
        <begin position="285"/>
        <end position="303"/>
    </location>
</feature>
<keyword evidence="1" id="KW-0472">Membrane</keyword>
<accession>A0ABP7N6R0</accession>